<dbReference type="PROSITE" id="PS00065">
    <property type="entry name" value="D_2_HYDROXYACID_DH_1"/>
    <property type="match status" value="1"/>
</dbReference>
<dbReference type="OrthoDB" id="9805416at2"/>
<dbReference type="SUPFAM" id="SSF52283">
    <property type="entry name" value="Formate/glycerate dehydrogenase catalytic domain-like"/>
    <property type="match status" value="1"/>
</dbReference>
<dbReference type="InterPro" id="IPR006140">
    <property type="entry name" value="D-isomer_DH_NAD-bd"/>
</dbReference>
<feature type="domain" description="D-isomer specific 2-hydroxyacid dehydrogenase NAD-binding" evidence="7">
    <location>
        <begin position="165"/>
        <end position="333"/>
    </location>
</feature>
<evidence type="ECO:0000259" key="7">
    <source>
        <dbReference type="Pfam" id="PF02826"/>
    </source>
</evidence>
<evidence type="ECO:0000256" key="4">
    <source>
        <dbReference type="ARBA" id="ARBA00023027"/>
    </source>
</evidence>
<reference evidence="9" key="1">
    <citation type="submission" date="2017-06" db="EMBL/GenBank/DDBJ databases">
        <authorList>
            <person name="LiPuma J."/>
            <person name="Spilker T."/>
        </authorList>
    </citation>
    <scope>NUCLEOTIDE SEQUENCE [LARGE SCALE GENOMIC DNA]</scope>
    <source>
        <strain evidence="9">AU17325</strain>
    </source>
</reference>
<proteinExistence type="inferred from homology"/>
<evidence type="ECO:0000256" key="2">
    <source>
        <dbReference type="ARBA" id="ARBA00022605"/>
    </source>
</evidence>
<dbReference type="SUPFAM" id="SSF51735">
    <property type="entry name" value="NAD(P)-binding Rossmann-fold domains"/>
    <property type="match status" value="1"/>
</dbReference>
<evidence type="ECO:0000313" key="9">
    <source>
        <dbReference type="Proteomes" id="UP000214600"/>
    </source>
</evidence>
<reference evidence="8 9" key="2">
    <citation type="submission" date="2017-08" db="EMBL/GenBank/DDBJ databases">
        <title>WGS of novel Burkholderia cepaca complex species.</title>
        <authorList>
            <person name="Lipuma J."/>
            <person name="Spilker T."/>
        </authorList>
    </citation>
    <scope>NUCLEOTIDE SEQUENCE [LARGE SCALE GENOMIC DNA]</scope>
    <source>
        <strain evidence="8 9">AU17325</strain>
    </source>
</reference>
<gene>
    <name evidence="8" type="ORF">CFB84_18265</name>
</gene>
<accession>A0A228IME0</accession>
<dbReference type="EMBL" id="NKFA01000007">
    <property type="protein sequence ID" value="OXI43516.1"/>
    <property type="molecule type" value="Genomic_DNA"/>
</dbReference>
<dbReference type="GO" id="GO:0008652">
    <property type="term" value="P:amino acid biosynthetic process"/>
    <property type="evidence" value="ECO:0007669"/>
    <property type="project" value="UniProtKB-KW"/>
</dbReference>
<dbReference type="InterPro" id="IPR006139">
    <property type="entry name" value="D-isomer_2_OHA_DH_cat_dom"/>
</dbReference>
<comment type="similarity">
    <text evidence="1 5">Belongs to the D-isomer specific 2-hydroxyacid dehydrogenase family.</text>
</comment>
<dbReference type="GO" id="GO:0051287">
    <property type="term" value="F:NAD binding"/>
    <property type="evidence" value="ECO:0007669"/>
    <property type="project" value="InterPro"/>
</dbReference>
<evidence type="ECO:0000256" key="1">
    <source>
        <dbReference type="ARBA" id="ARBA00005854"/>
    </source>
</evidence>
<dbReference type="Gene3D" id="3.40.50.720">
    <property type="entry name" value="NAD(P)-binding Rossmann-like Domain"/>
    <property type="match status" value="2"/>
</dbReference>
<keyword evidence="3 5" id="KW-0560">Oxidoreductase</keyword>
<dbReference type="Pfam" id="PF02826">
    <property type="entry name" value="2-Hacid_dh_C"/>
    <property type="match status" value="1"/>
</dbReference>
<name>A0A228IME0_9BURK</name>
<dbReference type="AlphaFoldDB" id="A0A228IME0"/>
<comment type="caution">
    <text evidence="8">The sequence shown here is derived from an EMBL/GenBank/DDBJ whole genome shotgun (WGS) entry which is preliminary data.</text>
</comment>
<keyword evidence="2" id="KW-0028">Amino-acid biosynthesis</keyword>
<feature type="domain" description="D-isomer specific 2-hydroxyacid dehydrogenase catalytic" evidence="6">
    <location>
        <begin position="101"/>
        <end position="353"/>
    </location>
</feature>
<evidence type="ECO:0000256" key="5">
    <source>
        <dbReference type="RuleBase" id="RU003719"/>
    </source>
</evidence>
<keyword evidence="4" id="KW-0520">NAD</keyword>
<dbReference type="Proteomes" id="UP000214600">
    <property type="component" value="Unassembled WGS sequence"/>
</dbReference>
<protein>
    <submittedName>
        <fullName evidence="8">Glycerate dehydrogenase</fullName>
    </submittedName>
</protein>
<dbReference type="GO" id="GO:0016616">
    <property type="term" value="F:oxidoreductase activity, acting on the CH-OH group of donors, NAD or NADP as acceptor"/>
    <property type="evidence" value="ECO:0007669"/>
    <property type="project" value="InterPro"/>
</dbReference>
<dbReference type="Pfam" id="PF00389">
    <property type="entry name" value="2-Hacid_dh"/>
    <property type="match status" value="1"/>
</dbReference>
<evidence type="ECO:0000256" key="3">
    <source>
        <dbReference type="ARBA" id="ARBA00023002"/>
    </source>
</evidence>
<evidence type="ECO:0000259" key="6">
    <source>
        <dbReference type="Pfam" id="PF00389"/>
    </source>
</evidence>
<dbReference type="InterPro" id="IPR029752">
    <property type="entry name" value="D-isomer_DH_CS1"/>
</dbReference>
<dbReference type="PANTHER" id="PTHR42789">
    <property type="entry name" value="D-ISOMER SPECIFIC 2-HYDROXYACID DEHYDROGENASE FAMILY PROTEIN (AFU_ORTHOLOGUE AFUA_6G10090)"/>
    <property type="match status" value="1"/>
</dbReference>
<sequence length="366" mass="39670">MREPGRSTHRDVRSGLLRPLRVLPAMSVAAQSSTGYGIAILMRRIQSNTRTAAIFAMKQVFLDCTADLRAVIDAQGLRVPEGMEIRGGSFDSRQISEWCGGAAVVLVEHTAIPDEVLVSNTSLREIVFMGTGAASYVNLELAERAGISVSTVSEYADRAVAEHAIALMFTGARRVADMDRDIRLGRWAPLSGMQLQGKRLAVIGLGGIGTAVAQLAEAIGMQVSGWNRTTRNVSFYCQDIRQVLQGADVVTVHVTLNEQTRGFLDRELLSLPKRGFLLVNTARAAILDQLAIRDGLASGQIGYASVDVFDEEPLPSGDWLRSQPNVTMTAHAAYMTTEAYCSLWLKTLAHVDRIEASGATSRPSPR</sequence>
<dbReference type="InterPro" id="IPR036291">
    <property type="entry name" value="NAD(P)-bd_dom_sf"/>
</dbReference>
<organism evidence="8 9">
    <name type="scientific">Burkholderia aenigmatica</name>
    <dbReference type="NCBI Taxonomy" id="2015348"/>
    <lineage>
        <taxon>Bacteria</taxon>
        <taxon>Pseudomonadati</taxon>
        <taxon>Pseudomonadota</taxon>
        <taxon>Betaproteobacteria</taxon>
        <taxon>Burkholderiales</taxon>
        <taxon>Burkholderiaceae</taxon>
        <taxon>Burkholderia</taxon>
        <taxon>Burkholderia cepacia complex</taxon>
    </lineage>
</organism>
<dbReference type="PANTHER" id="PTHR42789:SF1">
    <property type="entry name" value="D-ISOMER SPECIFIC 2-HYDROXYACID DEHYDROGENASE FAMILY PROTEIN (AFU_ORTHOLOGUE AFUA_6G10090)"/>
    <property type="match status" value="1"/>
</dbReference>
<evidence type="ECO:0000313" key="8">
    <source>
        <dbReference type="EMBL" id="OXI43516.1"/>
    </source>
</evidence>
<dbReference type="InterPro" id="IPR050857">
    <property type="entry name" value="D-2-hydroxyacid_DH"/>
</dbReference>